<dbReference type="Pfam" id="PF25601">
    <property type="entry name" value="AAA_lid_14"/>
    <property type="match status" value="1"/>
</dbReference>
<sequence length="444" mass="50291">MQKENFRILIVDDERSFLILLTKILEDVGYTVKGFTDPEDAIKAVDSYSPNLVITDLKMPKIDGIKLMEEIKNRNSNIDFIMITAFATVDTAVEAMKKGASDYITKPLKDPDQLRLAVLKIYERQRLVEENELFKSESFQGMPPIDIVFAGMEKILKDIRDVASTDATVILYGETGTGKSLIAKIIHYMSNRTGPFVDINCAAIPENLLESELFGYEKGAFTGALSQKKGKFELAGDGTIFLDEVSEMSLSLQAKFLKVLQDRTFERLGSLNTIKTNARIIAATNRNLKALVEEKKFREDLYYRLNVFPVSIPPLRERKKHIPDIANYLVKVISARFGKGVKIIPEHEIEKLINYAWPGNIRELENIIERNIIISKDSQLIFHELESETEPINTKRLDGDLKTIEKIAIENALLKTNGNRKKAAEILGISLRALQYKIKDYGIN</sequence>
<keyword evidence="3" id="KW-0805">Transcription regulation</keyword>
<dbReference type="PANTHER" id="PTHR32071">
    <property type="entry name" value="TRANSCRIPTIONAL REGULATORY PROTEIN"/>
    <property type="match status" value="1"/>
</dbReference>
<accession>A0A5J4L6D8</accession>
<dbReference type="PANTHER" id="PTHR32071:SF57">
    <property type="entry name" value="C4-DICARBOXYLATE TRANSPORT TRANSCRIPTIONAL REGULATORY PROTEIN DCTD"/>
    <property type="match status" value="1"/>
</dbReference>
<evidence type="ECO:0000313" key="7">
    <source>
        <dbReference type="EMBL" id="GER93729.1"/>
    </source>
</evidence>
<dbReference type="PROSITE" id="PS00675">
    <property type="entry name" value="SIGMA54_INTERACT_1"/>
    <property type="match status" value="1"/>
</dbReference>
<dbReference type="GO" id="GO:0005524">
    <property type="term" value="F:ATP binding"/>
    <property type="evidence" value="ECO:0007669"/>
    <property type="project" value="UniProtKB-KW"/>
</dbReference>
<keyword evidence="4" id="KW-0804">Transcription</keyword>
<dbReference type="GO" id="GO:0043565">
    <property type="term" value="F:sequence-specific DNA binding"/>
    <property type="evidence" value="ECO:0007669"/>
    <property type="project" value="InterPro"/>
</dbReference>
<evidence type="ECO:0000256" key="2">
    <source>
        <dbReference type="ARBA" id="ARBA00022840"/>
    </source>
</evidence>
<dbReference type="InterPro" id="IPR011006">
    <property type="entry name" value="CheY-like_superfamily"/>
</dbReference>
<dbReference type="InterPro" id="IPR002078">
    <property type="entry name" value="Sigma_54_int"/>
</dbReference>
<dbReference type="Pfam" id="PF02954">
    <property type="entry name" value="HTH_8"/>
    <property type="match status" value="1"/>
</dbReference>
<dbReference type="InterPro" id="IPR025662">
    <property type="entry name" value="Sigma_54_int_dom_ATP-bd_1"/>
</dbReference>
<dbReference type="SUPFAM" id="SSF46689">
    <property type="entry name" value="Homeodomain-like"/>
    <property type="match status" value="1"/>
</dbReference>
<keyword evidence="2" id="KW-0067">ATP-binding</keyword>
<feature type="domain" description="Response regulatory" evidence="6">
    <location>
        <begin position="7"/>
        <end position="121"/>
    </location>
</feature>
<organism evidence="7">
    <name type="scientific">hot springs metagenome</name>
    <dbReference type="NCBI Taxonomy" id="433727"/>
    <lineage>
        <taxon>unclassified sequences</taxon>
        <taxon>metagenomes</taxon>
        <taxon>ecological metagenomes</taxon>
    </lineage>
</organism>
<dbReference type="GO" id="GO:0006355">
    <property type="term" value="P:regulation of DNA-templated transcription"/>
    <property type="evidence" value="ECO:0007669"/>
    <property type="project" value="InterPro"/>
</dbReference>
<reference evidence="7" key="1">
    <citation type="submission" date="2019-10" db="EMBL/GenBank/DDBJ databases">
        <title>Metagenomic sequencing of thiosulfate-disproportionating enrichment culture.</title>
        <authorList>
            <person name="Umezawa K."/>
            <person name="Kojima H."/>
            <person name="Fukui M."/>
        </authorList>
    </citation>
    <scope>NUCLEOTIDE SEQUENCE</scope>
    <source>
        <strain evidence="7">45J</strain>
    </source>
</reference>
<protein>
    <submittedName>
        <fullName evidence="7">Sigma-54-dependent Fis family transcriptional regulator</fullName>
    </submittedName>
</protein>
<dbReference type="EMBL" id="BLAB01000001">
    <property type="protein sequence ID" value="GER93729.1"/>
    <property type="molecule type" value="Genomic_DNA"/>
</dbReference>
<dbReference type="InterPro" id="IPR025944">
    <property type="entry name" value="Sigma_54_int_dom_CS"/>
</dbReference>
<evidence type="ECO:0000256" key="1">
    <source>
        <dbReference type="ARBA" id="ARBA00022741"/>
    </source>
</evidence>
<dbReference type="Gene3D" id="3.40.50.2300">
    <property type="match status" value="1"/>
</dbReference>
<dbReference type="InterPro" id="IPR009057">
    <property type="entry name" value="Homeodomain-like_sf"/>
</dbReference>
<dbReference type="FunFam" id="3.40.50.300:FF:000006">
    <property type="entry name" value="DNA-binding transcriptional regulator NtrC"/>
    <property type="match status" value="1"/>
</dbReference>
<dbReference type="AlphaFoldDB" id="A0A5J4L6D8"/>
<evidence type="ECO:0000259" key="5">
    <source>
        <dbReference type="PROSITE" id="PS50045"/>
    </source>
</evidence>
<dbReference type="InterPro" id="IPR001789">
    <property type="entry name" value="Sig_transdc_resp-reg_receiver"/>
</dbReference>
<dbReference type="CDD" id="cd00009">
    <property type="entry name" value="AAA"/>
    <property type="match status" value="1"/>
</dbReference>
<evidence type="ECO:0000259" key="6">
    <source>
        <dbReference type="PROSITE" id="PS50110"/>
    </source>
</evidence>
<dbReference type="SMART" id="SM00382">
    <property type="entry name" value="AAA"/>
    <property type="match status" value="1"/>
</dbReference>
<keyword evidence="1" id="KW-0547">Nucleotide-binding</keyword>
<dbReference type="InterPro" id="IPR002197">
    <property type="entry name" value="HTH_Fis"/>
</dbReference>
<dbReference type="Pfam" id="PF00072">
    <property type="entry name" value="Response_reg"/>
    <property type="match status" value="1"/>
</dbReference>
<dbReference type="InterPro" id="IPR027417">
    <property type="entry name" value="P-loop_NTPase"/>
</dbReference>
<proteinExistence type="predicted"/>
<dbReference type="SMART" id="SM00448">
    <property type="entry name" value="REC"/>
    <property type="match status" value="1"/>
</dbReference>
<name>A0A5J4L6D8_9ZZZZ</name>
<gene>
    <name evidence="7" type="ORF">A45J_1485</name>
</gene>
<comment type="caution">
    <text evidence="7">The sequence shown here is derived from an EMBL/GenBank/DDBJ whole genome shotgun (WGS) entry which is preliminary data.</text>
</comment>
<dbReference type="PROSITE" id="PS00688">
    <property type="entry name" value="SIGMA54_INTERACT_3"/>
    <property type="match status" value="1"/>
</dbReference>
<dbReference type="GO" id="GO:0000160">
    <property type="term" value="P:phosphorelay signal transduction system"/>
    <property type="evidence" value="ECO:0007669"/>
    <property type="project" value="InterPro"/>
</dbReference>
<dbReference type="PRINTS" id="PR01590">
    <property type="entry name" value="HTHFIS"/>
</dbReference>
<dbReference type="PROSITE" id="PS50045">
    <property type="entry name" value="SIGMA54_INTERACT_4"/>
    <property type="match status" value="1"/>
</dbReference>
<dbReference type="SUPFAM" id="SSF52540">
    <property type="entry name" value="P-loop containing nucleoside triphosphate hydrolases"/>
    <property type="match status" value="1"/>
</dbReference>
<dbReference type="Gene3D" id="3.40.50.300">
    <property type="entry name" value="P-loop containing nucleotide triphosphate hydrolases"/>
    <property type="match status" value="1"/>
</dbReference>
<dbReference type="Gene3D" id="1.10.10.60">
    <property type="entry name" value="Homeodomain-like"/>
    <property type="match status" value="1"/>
</dbReference>
<evidence type="ECO:0000256" key="4">
    <source>
        <dbReference type="ARBA" id="ARBA00023163"/>
    </source>
</evidence>
<dbReference type="InterPro" id="IPR058031">
    <property type="entry name" value="AAA_lid_NorR"/>
</dbReference>
<dbReference type="InterPro" id="IPR003593">
    <property type="entry name" value="AAA+_ATPase"/>
</dbReference>
<dbReference type="Pfam" id="PF00158">
    <property type="entry name" value="Sigma54_activat"/>
    <property type="match status" value="1"/>
</dbReference>
<evidence type="ECO:0000256" key="3">
    <source>
        <dbReference type="ARBA" id="ARBA00023015"/>
    </source>
</evidence>
<dbReference type="PROSITE" id="PS50110">
    <property type="entry name" value="RESPONSE_REGULATORY"/>
    <property type="match status" value="1"/>
</dbReference>
<dbReference type="Gene3D" id="1.10.8.60">
    <property type="match status" value="1"/>
</dbReference>
<dbReference type="SUPFAM" id="SSF52172">
    <property type="entry name" value="CheY-like"/>
    <property type="match status" value="1"/>
</dbReference>
<feature type="domain" description="Sigma-54 factor interaction" evidence="5">
    <location>
        <begin position="152"/>
        <end position="373"/>
    </location>
</feature>